<accession>A0A1D3NHG9</accession>
<dbReference type="SUPFAM" id="SSF52540">
    <property type="entry name" value="P-loop containing nucleoside triphosphate hydrolases"/>
    <property type="match status" value="1"/>
</dbReference>
<dbReference type="Pfam" id="PF00485">
    <property type="entry name" value="PRK"/>
    <property type="match status" value="1"/>
</dbReference>
<dbReference type="Gene3D" id="3.40.50.300">
    <property type="entry name" value="P-loop containing nucleotide triphosphate hydrolases"/>
    <property type="match status" value="1"/>
</dbReference>
<keyword evidence="2" id="KW-0418">Kinase</keyword>
<name>A0A1D3NHG9_BACCE</name>
<reference evidence="2 3" key="1">
    <citation type="submission" date="2017-09" db="EMBL/GenBank/DDBJ databases">
        <title>Large-scale bioinformatics analysis of Bacillus genomes uncovers conserved roles of natural products in bacterial physiology.</title>
        <authorList>
            <consortium name="Agbiome Team Llc"/>
            <person name="Bleich R.M."/>
            <person name="Grubbs K.J."/>
            <person name="Santa Maria K.C."/>
            <person name="Allen S.E."/>
            <person name="Farag S."/>
            <person name="Shank E.A."/>
            <person name="Bowers A."/>
        </authorList>
    </citation>
    <scope>NUCLEOTIDE SEQUENCE [LARGE SCALE GENOMIC DNA]</scope>
    <source>
        <strain evidence="2 3">AFS022681</strain>
    </source>
</reference>
<dbReference type="Proteomes" id="UP000220032">
    <property type="component" value="Unassembled WGS sequence"/>
</dbReference>
<protein>
    <submittedName>
        <fullName evidence="2">Uridine kinase</fullName>
        <ecNumber evidence="2">2.7.1.48</ecNumber>
    </submittedName>
</protein>
<sequence length="224" mass="25968">MNRIQRMKEIVDHILKLNLNLTHPTRVGVSGITASGKTTFANEIAEEIKKRGLPVTRASIDDFHNPRAVRYAKGKESARGYYEDAHDYKAFKERLLKPLELNGNLQYETISHNLITDMPVHNKPQVAKQNMILIVDGTFLLKKDVEHLFDYKIFVDTDFEMARKRGAKRETETFGSYEEAEKMFLNRYHAACKMYIDEHNPKSCADVIFRNNNFDDPVVVFKEI</sequence>
<organism evidence="2 3">
    <name type="scientific">Bacillus cereus</name>
    <dbReference type="NCBI Taxonomy" id="1396"/>
    <lineage>
        <taxon>Bacteria</taxon>
        <taxon>Bacillati</taxon>
        <taxon>Bacillota</taxon>
        <taxon>Bacilli</taxon>
        <taxon>Bacillales</taxon>
        <taxon>Bacillaceae</taxon>
        <taxon>Bacillus</taxon>
        <taxon>Bacillus cereus group</taxon>
    </lineage>
</organism>
<dbReference type="InterPro" id="IPR006083">
    <property type="entry name" value="PRK/URK"/>
</dbReference>
<proteinExistence type="predicted"/>
<dbReference type="EC" id="2.7.1.48" evidence="2"/>
<dbReference type="GO" id="GO:0005524">
    <property type="term" value="F:ATP binding"/>
    <property type="evidence" value="ECO:0007669"/>
    <property type="project" value="InterPro"/>
</dbReference>
<dbReference type="InterPro" id="IPR027417">
    <property type="entry name" value="P-loop_NTPase"/>
</dbReference>
<dbReference type="GO" id="GO:0004849">
    <property type="term" value="F:uridine kinase activity"/>
    <property type="evidence" value="ECO:0007669"/>
    <property type="project" value="UniProtKB-EC"/>
</dbReference>
<gene>
    <name evidence="2" type="ORF">CN307_00190</name>
</gene>
<comment type="caution">
    <text evidence="2">The sequence shown here is derived from an EMBL/GenBank/DDBJ whole genome shotgun (WGS) entry which is preliminary data.</text>
</comment>
<keyword evidence="2" id="KW-0808">Transferase</keyword>
<evidence type="ECO:0000259" key="1">
    <source>
        <dbReference type="Pfam" id="PF00485"/>
    </source>
</evidence>
<dbReference type="RefSeq" id="WP_088096848.1">
    <property type="nucleotide sequence ID" value="NZ_FMJG01000027.1"/>
</dbReference>
<evidence type="ECO:0000313" key="3">
    <source>
        <dbReference type="Proteomes" id="UP000220032"/>
    </source>
</evidence>
<feature type="domain" description="Phosphoribulokinase/uridine kinase" evidence="1">
    <location>
        <begin position="27"/>
        <end position="210"/>
    </location>
</feature>
<dbReference type="EMBL" id="NTRR01000001">
    <property type="protein sequence ID" value="PFE20240.1"/>
    <property type="molecule type" value="Genomic_DNA"/>
</dbReference>
<dbReference type="PANTHER" id="PTHR10285">
    <property type="entry name" value="URIDINE KINASE"/>
    <property type="match status" value="1"/>
</dbReference>
<evidence type="ECO:0000313" key="2">
    <source>
        <dbReference type="EMBL" id="PFE20240.1"/>
    </source>
</evidence>
<dbReference type="AlphaFoldDB" id="A0A1D3NHG9"/>